<proteinExistence type="predicted"/>
<accession>A0A851BMB2</accession>
<comment type="caution">
    <text evidence="1">The sequence shown here is derived from an EMBL/GenBank/DDBJ whole genome shotgun (WGS) entry which is preliminary data.</text>
</comment>
<evidence type="ECO:0000313" key="1">
    <source>
        <dbReference type="EMBL" id="NWI47545.1"/>
    </source>
</evidence>
<evidence type="ECO:0000313" key="2">
    <source>
        <dbReference type="Proteomes" id="UP000631391"/>
    </source>
</evidence>
<gene>
    <name evidence="1" type="primary">Armc2_1</name>
    <name evidence="1" type="ORF">PICGYM_R04183</name>
</gene>
<dbReference type="EMBL" id="WEKY01058826">
    <property type="protein sequence ID" value="NWI47545.1"/>
    <property type="molecule type" value="Genomic_DNA"/>
</dbReference>
<name>A0A851BMB2_PICGY</name>
<protein>
    <submittedName>
        <fullName evidence="1">ARMC2 protein</fullName>
    </submittedName>
</protein>
<organism evidence="1 2">
    <name type="scientific">Picathartes gymnocephalus</name>
    <name type="common">White-necked rockfowl</name>
    <dbReference type="NCBI Taxonomy" id="175131"/>
    <lineage>
        <taxon>Eukaryota</taxon>
        <taxon>Metazoa</taxon>
        <taxon>Chordata</taxon>
        <taxon>Craniata</taxon>
        <taxon>Vertebrata</taxon>
        <taxon>Euteleostomi</taxon>
        <taxon>Archelosauria</taxon>
        <taxon>Archosauria</taxon>
        <taxon>Dinosauria</taxon>
        <taxon>Saurischia</taxon>
        <taxon>Theropoda</taxon>
        <taxon>Coelurosauria</taxon>
        <taxon>Aves</taxon>
        <taxon>Neognathae</taxon>
        <taxon>Neoaves</taxon>
        <taxon>Telluraves</taxon>
        <taxon>Australaves</taxon>
        <taxon>Passeriformes</taxon>
        <taxon>Picathartidae</taxon>
        <taxon>Picathartes</taxon>
    </lineage>
</organism>
<keyword evidence="2" id="KW-1185">Reference proteome</keyword>
<feature type="non-terminal residue" evidence="1">
    <location>
        <position position="1"/>
    </location>
</feature>
<sequence length="566" mass="64284">GLKDETRINEWEEEDFFWHIKIVPILHELERIEDNIEHLCLACTKLYQALDEGNMLGKRFKRRNVLLKILYKLVDIDSNPLSLKLAKIILAMKVDGKNLLSVCKLAFKICRNEENDFIIQNDTLLDYLLQVLWNEDLQTNNEALAYCMAAIKFMSRNVALCYKMVSKGAVEMLLELMKQINNIKEHDTYFSKLGHLLVQLTATLRILADCPPARSRLSDGRAIPELCAALEQRSSDKDLCIWIVRVLSKLSTYSDFCAALADCSRCYILFLALLNKYQKQQDLVVHITFILGNLTAMNAQSREQFFKEEESVNTLTSLFQTYYELDLDTPTWHHDRKGEGKKYLKYPSEAEDVLINLTRALANLSIHPSVGAALAAAHPVVGLLVTVLEYKSVDACEELVVNAATAINNLSYYQVKNSAVQDKKLHIAEMLLKLLMSDNMDAVVEAVRVFGNLSQHHEIRDFIMQKKIYKFTIALLDSKNREVCFRACGVLLNLTVDENKRAFLMQEGGIGKLVDCLQDFGPVDWQLSCLICKTLWNYSENITSAASCFGGDTNRLLVVLTALLGE</sequence>
<dbReference type="InterPro" id="IPR011989">
    <property type="entry name" value="ARM-like"/>
</dbReference>
<dbReference type="PANTHER" id="PTHR21356:SF1">
    <property type="entry name" value="ARMADILLO REPEAT-CONTAINING PROTEIN 2"/>
    <property type="match status" value="1"/>
</dbReference>
<reference evidence="1" key="1">
    <citation type="submission" date="2019-10" db="EMBL/GenBank/DDBJ databases">
        <title>Bird 10,000 Genomes (B10K) Project - Family phase.</title>
        <authorList>
            <person name="Zhang G."/>
        </authorList>
    </citation>
    <scope>NUCLEOTIDE SEQUENCE</scope>
    <source>
        <strain evidence="1">B10K-DU-012-30</strain>
        <tissue evidence="1">Muscle</tissue>
    </source>
</reference>
<dbReference type="SUPFAM" id="SSF48371">
    <property type="entry name" value="ARM repeat"/>
    <property type="match status" value="1"/>
</dbReference>
<dbReference type="PANTHER" id="PTHR21356">
    <property type="entry name" value="ARMADILLO REPEAT CONTAINING 2"/>
    <property type="match status" value="1"/>
</dbReference>
<dbReference type="Proteomes" id="UP000631391">
    <property type="component" value="Unassembled WGS sequence"/>
</dbReference>
<dbReference type="InterPro" id="IPR016024">
    <property type="entry name" value="ARM-type_fold"/>
</dbReference>
<dbReference type="InterPro" id="IPR038905">
    <property type="entry name" value="ARMC2"/>
</dbReference>
<dbReference type="GO" id="GO:0007288">
    <property type="term" value="P:sperm axoneme assembly"/>
    <property type="evidence" value="ECO:0007669"/>
    <property type="project" value="TreeGrafter"/>
</dbReference>
<dbReference type="AlphaFoldDB" id="A0A851BMB2"/>
<dbReference type="OrthoDB" id="247006at2759"/>
<feature type="non-terminal residue" evidence="1">
    <location>
        <position position="566"/>
    </location>
</feature>
<dbReference type="Gene3D" id="1.25.10.10">
    <property type="entry name" value="Leucine-rich Repeat Variant"/>
    <property type="match status" value="3"/>
</dbReference>